<dbReference type="InterPro" id="IPR011989">
    <property type="entry name" value="ARM-like"/>
</dbReference>
<dbReference type="Proteomes" id="UP000037460">
    <property type="component" value="Unassembled WGS sequence"/>
</dbReference>
<evidence type="ECO:0000259" key="6">
    <source>
        <dbReference type="Pfam" id="PF18004"/>
    </source>
</evidence>
<keyword evidence="3 4" id="KW-0647">Proteasome</keyword>
<evidence type="ECO:0000256" key="4">
    <source>
        <dbReference type="PIRNR" id="PIRNR015947"/>
    </source>
</evidence>
<dbReference type="InterPro" id="IPR016024">
    <property type="entry name" value="ARM-type_fold"/>
</dbReference>
<dbReference type="InterPro" id="IPR016642">
    <property type="entry name" value="26S_Psome_Rpn2"/>
</dbReference>
<keyword evidence="9" id="KW-1185">Reference proteome</keyword>
<feature type="region of interest" description="Disordered" evidence="5">
    <location>
        <begin position="1042"/>
        <end position="1065"/>
    </location>
</feature>
<feature type="domain" description="26S proteasome non-ATPase regulatory subunit 1/RPN2 N-terminal" evidence="7">
    <location>
        <begin position="17"/>
        <end position="361"/>
    </location>
</feature>
<evidence type="ECO:0000313" key="9">
    <source>
        <dbReference type="Proteomes" id="UP000037460"/>
    </source>
</evidence>
<dbReference type="PANTHER" id="PTHR10943:SF2">
    <property type="entry name" value="26S PROTEASOME NON-ATPASE REGULATORY SUBUNIT 1"/>
    <property type="match status" value="1"/>
</dbReference>
<evidence type="ECO:0000256" key="2">
    <source>
        <dbReference type="ARBA" id="ARBA00022737"/>
    </source>
</evidence>
<gene>
    <name evidence="8" type="ORF">Ctob_015507</name>
</gene>
<dbReference type="FunFam" id="1.25.10.10:FF:000017">
    <property type="entry name" value="26S proteasome non-ATPase regulatory subunit 1"/>
    <property type="match status" value="1"/>
</dbReference>
<evidence type="ECO:0000259" key="7">
    <source>
        <dbReference type="Pfam" id="PF21505"/>
    </source>
</evidence>
<accession>A0A0M0LRX6</accession>
<dbReference type="GO" id="GO:0030234">
    <property type="term" value="F:enzyme regulator activity"/>
    <property type="evidence" value="ECO:0007669"/>
    <property type="project" value="UniProtKB-UniRule"/>
</dbReference>
<dbReference type="Pfam" id="PF01851">
    <property type="entry name" value="PC_rep"/>
    <property type="match status" value="2"/>
</dbReference>
<comment type="similarity">
    <text evidence="1 4">Belongs to the proteasome subunit S1 family.</text>
</comment>
<dbReference type="PIRSF" id="PIRSF015947">
    <property type="entry name" value="26S_Psome_Rpn2"/>
    <property type="match status" value="1"/>
</dbReference>
<dbReference type="GO" id="GO:0005634">
    <property type="term" value="C:nucleus"/>
    <property type="evidence" value="ECO:0007669"/>
    <property type="project" value="TreeGrafter"/>
</dbReference>
<dbReference type="GO" id="GO:0008540">
    <property type="term" value="C:proteasome regulatory particle, base subcomplex"/>
    <property type="evidence" value="ECO:0007669"/>
    <property type="project" value="UniProtKB-UniRule"/>
</dbReference>
<dbReference type="PANTHER" id="PTHR10943">
    <property type="entry name" value="26S PROTEASOME NON-ATPASE REGULATORY SUBUNIT"/>
    <property type="match status" value="1"/>
</dbReference>
<comment type="caution">
    <text evidence="8">The sequence shown here is derived from an EMBL/GenBank/DDBJ whole genome shotgun (WGS) entry which is preliminary data.</text>
</comment>
<evidence type="ECO:0000256" key="5">
    <source>
        <dbReference type="SAM" id="MobiDB-lite"/>
    </source>
</evidence>
<dbReference type="SUPFAM" id="SSF48371">
    <property type="entry name" value="ARM repeat"/>
    <property type="match status" value="1"/>
</dbReference>
<evidence type="ECO:0000313" key="8">
    <source>
        <dbReference type="EMBL" id="KOO53804.1"/>
    </source>
</evidence>
<feature type="domain" description="26S proteasome regulatory subunit RPN2 C-terminal" evidence="6">
    <location>
        <begin position="805"/>
        <end position="1036"/>
    </location>
</feature>
<feature type="region of interest" description="Disordered" evidence="5">
    <location>
        <begin position="896"/>
        <end position="935"/>
    </location>
</feature>
<proteinExistence type="inferred from homology"/>
<evidence type="ECO:0000256" key="3">
    <source>
        <dbReference type="ARBA" id="ARBA00022942"/>
    </source>
</evidence>
<dbReference type="InterPro" id="IPR048570">
    <property type="entry name" value="PSMD1_RPN2_N"/>
</dbReference>
<dbReference type="InterPro" id="IPR040623">
    <property type="entry name" value="RPN2_C"/>
</dbReference>
<dbReference type="GO" id="GO:0042176">
    <property type="term" value="P:regulation of protein catabolic process"/>
    <property type="evidence" value="ECO:0007669"/>
    <property type="project" value="UniProtKB-UniRule"/>
</dbReference>
<keyword evidence="2" id="KW-0677">Repeat</keyword>
<organism evidence="8 9">
    <name type="scientific">Chrysochromulina tobinii</name>
    <dbReference type="NCBI Taxonomy" id="1460289"/>
    <lineage>
        <taxon>Eukaryota</taxon>
        <taxon>Haptista</taxon>
        <taxon>Haptophyta</taxon>
        <taxon>Prymnesiophyceae</taxon>
        <taxon>Prymnesiales</taxon>
        <taxon>Chrysochromulinaceae</taxon>
        <taxon>Chrysochromulina</taxon>
    </lineage>
</organism>
<reference evidence="9" key="1">
    <citation type="journal article" date="2015" name="PLoS Genet.">
        <title>Genome Sequence and Transcriptome Analyses of Chrysochromulina tobin: Metabolic Tools for Enhanced Algal Fitness in the Prominent Order Prymnesiales (Haptophyceae).</title>
        <authorList>
            <person name="Hovde B.T."/>
            <person name="Deodato C.R."/>
            <person name="Hunsperger H.M."/>
            <person name="Ryken S.A."/>
            <person name="Yost W."/>
            <person name="Jha R.K."/>
            <person name="Patterson J."/>
            <person name="Monnat R.J. Jr."/>
            <person name="Barlow S.B."/>
            <person name="Starkenburg S.R."/>
            <person name="Cattolico R.A."/>
        </authorList>
    </citation>
    <scope>NUCLEOTIDE SEQUENCE</scope>
    <source>
        <strain evidence="9">CCMP291</strain>
    </source>
</reference>
<evidence type="ECO:0000256" key="1">
    <source>
        <dbReference type="ARBA" id="ARBA00006308"/>
    </source>
</evidence>
<dbReference type="AlphaFoldDB" id="A0A0M0LRX6"/>
<protein>
    <submittedName>
        <fullName evidence="8">Psmd1</fullName>
    </submittedName>
</protein>
<dbReference type="EMBL" id="JWZX01000055">
    <property type="protein sequence ID" value="KOO53804.1"/>
    <property type="molecule type" value="Genomic_DNA"/>
</dbReference>
<feature type="compositionally biased region" description="Basic and acidic residues" evidence="5">
    <location>
        <begin position="896"/>
        <end position="922"/>
    </location>
</feature>
<dbReference type="Gene3D" id="1.25.10.10">
    <property type="entry name" value="Leucine-rich Repeat Variant"/>
    <property type="match status" value="1"/>
</dbReference>
<dbReference type="Pfam" id="PF21505">
    <property type="entry name" value="RPN2_N"/>
    <property type="match status" value="1"/>
</dbReference>
<dbReference type="InterPro" id="IPR002015">
    <property type="entry name" value="Proteasome/cyclosome_rpt"/>
</dbReference>
<dbReference type="GO" id="GO:0034515">
    <property type="term" value="C:proteasome storage granule"/>
    <property type="evidence" value="ECO:0007669"/>
    <property type="project" value="TreeGrafter"/>
</dbReference>
<dbReference type="Pfam" id="PF18004">
    <property type="entry name" value="RPN2_C"/>
    <property type="match status" value="1"/>
</dbReference>
<dbReference type="GO" id="GO:0043161">
    <property type="term" value="P:proteasome-mediated ubiquitin-dependent protein catabolic process"/>
    <property type="evidence" value="ECO:0007669"/>
    <property type="project" value="TreeGrafter"/>
</dbReference>
<dbReference type="Pfam" id="PF13646">
    <property type="entry name" value="HEAT_2"/>
    <property type="match status" value="1"/>
</dbReference>
<name>A0A0M0LRX6_9EUKA</name>
<dbReference type="OrthoDB" id="261572at2759"/>
<sequence length="1065" mass="114044">MAATAVMQPAAVSFLSSSTGLLAMLDEEDNQLKAHALANINAVVPDFWAEISESLPDIESLYEDVDFPQRALAALVASKVYYYLGELGDALTYALGAGKLFNVDERSEYVETLLAKAIDEYCAQHVSRSEQQIKAEAGEASTEPEVVIDRRLSELVERMVESSIGRCHYQSVMGIALEARRLDIMERVMRLCDVAPGAAEHEESTSAMLSYTFTLATTALSSRPFRKKVLAMCTTVYNQLASPDPIGLTRCLAHLNDAAAVVDIFNRLLGGTRDDLLMAFQVAFDLVENTTQSFLANLLELLSPKTDASADAAAAAPEGAAPEPEQSDADKARVANRALLLTILSGEVPIGLTLEFLFRANHADFSILTTMKKSVDARHALCHSGIVVAHALMSAGTTSDTFLRENLEWLARAMNWAKFSATASLGVINKGHVKQAKQLLAPYLPQPGMSASPFSEGGSLYALGLIHANHGAPIRSYLLEALRNGGSNEVVQHGAALGLGLAMMATEDEELYDELKGVLFNDSAVAGEAAAIGMGLIMLGSGDQKAIEEMLGYAHDTQHEKIIRGLALALGMTMYGREEESDALVSTLLHDADPILRYGAMYTIAFAFACSGSNSALRRLLHVAVSDVSDDVRRAAVTAIGFVLAGTPAQCPKVVKLLSESYNPHVRYGATLAVGISCAGTSLKEALDLLQPMLTDPVDYVRQGALIGTSMVLMQNADHSEASRLTEHRKLLAKVIADKHEDTMAKFGSILATGLLDAGGRNCTISLLSKTSHKVMPAIVGCAVFTHFWFWHPLLHFLSLALTPTAAIGVNASLQMPTWRFKSTAAPSTFAYPPSGPPPKEEEVKLAKAALEAGKRKAAMLAARDATLATLADLKKRHVLSVDLYRRVLGPYATKAEEAAEKADKEAKAKEAKDGKKPKTEAKPAAPKADAMETDDADKPALSALYAALVEVHSEGVISTATLMAAFAHKLPLMEGEEDPMPKLEYEVLENPARVLRAQERLITALPGSRYVPISAGRKAGIVLLKDTTPSEAEDLLTATTLQPAGGGAADEEEPEPPAPFEFLG</sequence>